<keyword evidence="3" id="KW-0540">Nuclease</keyword>
<keyword evidence="6" id="KW-0227">DNA damage</keyword>
<organism evidence="12">
    <name type="scientific">freshwater metagenome</name>
    <dbReference type="NCBI Taxonomy" id="449393"/>
    <lineage>
        <taxon>unclassified sequences</taxon>
        <taxon>metagenomes</taxon>
        <taxon>ecological metagenomes</taxon>
    </lineage>
</organism>
<reference evidence="12" key="1">
    <citation type="submission" date="2020-05" db="EMBL/GenBank/DDBJ databases">
        <authorList>
            <person name="Chiriac C."/>
            <person name="Salcher M."/>
            <person name="Ghai R."/>
            <person name="Kavagutti S V."/>
        </authorList>
    </citation>
    <scope>NUCLEOTIDE SEQUENCE</scope>
</reference>
<evidence type="ECO:0000256" key="10">
    <source>
        <dbReference type="ARBA" id="ARBA00023172"/>
    </source>
</evidence>
<dbReference type="InterPro" id="IPR002176">
    <property type="entry name" value="X-over_junc_endoDNase_RuvC"/>
</dbReference>
<keyword evidence="2" id="KW-0963">Cytoplasm</keyword>
<dbReference type="AlphaFoldDB" id="A0A6J6KMT9"/>
<comment type="similarity">
    <text evidence="1">Belongs to the RuvC family.</text>
</comment>
<keyword evidence="9" id="KW-0238">DNA-binding</keyword>
<dbReference type="Gene3D" id="3.30.420.10">
    <property type="entry name" value="Ribonuclease H-like superfamily/Ribonuclease H"/>
    <property type="match status" value="1"/>
</dbReference>
<evidence type="ECO:0000256" key="8">
    <source>
        <dbReference type="ARBA" id="ARBA00022842"/>
    </source>
</evidence>
<proteinExistence type="inferred from homology"/>
<dbReference type="GO" id="GO:0003677">
    <property type="term" value="F:DNA binding"/>
    <property type="evidence" value="ECO:0007669"/>
    <property type="project" value="UniProtKB-KW"/>
</dbReference>
<dbReference type="InterPro" id="IPR020563">
    <property type="entry name" value="X-over_junc_endoDNase_Mg_BS"/>
</dbReference>
<dbReference type="EMBL" id="CAEZWM010000020">
    <property type="protein sequence ID" value="CAB4649229.1"/>
    <property type="molecule type" value="Genomic_DNA"/>
</dbReference>
<evidence type="ECO:0000313" key="12">
    <source>
        <dbReference type="EMBL" id="CAB4649229.1"/>
    </source>
</evidence>
<dbReference type="NCBIfam" id="TIGR00228">
    <property type="entry name" value="ruvC"/>
    <property type="match status" value="1"/>
</dbReference>
<dbReference type="EMBL" id="CAFAAH010000004">
    <property type="protein sequence ID" value="CAB4786242.1"/>
    <property type="molecule type" value="Genomic_DNA"/>
</dbReference>
<keyword evidence="11" id="KW-0234">DNA repair</keyword>
<evidence type="ECO:0000313" key="14">
    <source>
        <dbReference type="EMBL" id="CAB4994121.1"/>
    </source>
</evidence>
<dbReference type="InterPro" id="IPR036397">
    <property type="entry name" value="RNaseH_sf"/>
</dbReference>
<protein>
    <submittedName>
        <fullName evidence="12">Unannotated protein</fullName>
    </submittedName>
</protein>
<keyword evidence="10" id="KW-0233">DNA recombination</keyword>
<dbReference type="PANTHER" id="PTHR30194:SF3">
    <property type="entry name" value="CROSSOVER JUNCTION ENDODEOXYRIBONUCLEASE RUVC"/>
    <property type="match status" value="1"/>
</dbReference>
<dbReference type="PROSITE" id="PS01321">
    <property type="entry name" value="RUVC"/>
    <property type="match status" value="1"/>
</dbReference>
<dbReference type="GO" id="GO:0006281">
    <property type="term" value="P:DNA repair"/>
    <property type="evidence" value="ECO:0007669"/>
    <property type="project" value="UniProtKB-KW"/>
</dbReference>
<evidence type="ECO:0000313" key="13">
    <source>
        <dbReference type="EMBL" id="CAB4786242.1"/>
    </source>
</evidence>
<keyword evidence="5" id="KW-0255">Endonuclease</keyword>
<dbReference type="EMBL" id="CAFBOR010000160">
    <property type="protein sequence ID" value="CAB4994121.1"/>
    <property type="molecule type" value="Genomic_DNA"/>
</dbReference>
<dbReference type="SUPFAM" id="SSF53098">
    <property type="entry name" value="Ribonuclease H-like"/>
    <property type="match status" value="1"/>
</dbReference>
<keyword evidence="4" id="KW-0479">Metal-binding</keyword>
<dbReference type="PRINTS" id="PR00696">
    <property type="entry name" value="RSOLVASERUVC"/>
</dbReference>
<dbReference type="GO" id="GO:0046872">
    <property type="term" value="F:metal ion binding"/>
    <property type="evidence" value="ECO:0007669"/>
    <property type="project" value="UniProtKB-KW"/>
</dbReference>
<evidence type="ECO:0000256" key="11">
    <source>
        <dbReference type="ARBA" id="ARBA00023204"/>
    </source>
</evidence>
<keyword evidence="8" id="KW-0460">Magnesium</keyword>
<evidence type="ECO:0000256" key="6">
    <source>
        <dbReference type="ARBA" id="ARBA00022763"/>
    </source>
</evidence>
<dbReference type="FunFam" id="3.30.420.10:FF:000002">
    <property type="entry name" value="Crossover junction endodeoxyribonuclease RuvC"/>
    <property type="match status" value="1"/>
</dbReference>
<evidence type="ECO:0000256" key="3">
    <source>
        <dbReference type="ARBA" id="ARBA00022722"/>
    </source>
</evidence>
<dbReference type="GO" id="GO:0008821">
    <property type="term" value="F:crossover junction DNA endonuclease activity"/>
    <property type="evidence" value="ECO:0007669"/>
    <property type="project" value="InterPro"/>
</dbReference>
<keyword evidence="7" id="KW-0378">Hydrolase</keyword>
<accession>A0A6J6KMT9</accession>
<dbReference type="InterPro" id="IPR012337">
    <property type="entry name" value="RNaseH-like_sf"/>
</dbReference>
<dbReference type="NCBIfam" id="NF000711">
    <property type="entry name" value="PRK00039.2-1"/>
    <property type="match status" value="1"/>
</dbReference>
<evidence type="ECO:0000256" key="1">
    <source>
        <dbReference type="ARBA" id="ARBA00009518"/>
    </source>
</evidence>
<dbReference type="CDD" id="cd16962">
    <property type="entry name" value="RuvC"/>
    <property type="match status" value="1"/>
</dbReference>
<evidence type="ECO:0000256" key="2">
    <source>
        <dbReference type="ARBA" id="ARBA00022490"/>
    </source>
</evidence>
<name>A0A6J6KMT9_9ZZZZ</name>
<dbReference type="PANTHER" id="PTHR30194">
    <property type="entry name" value="CROSSOVER JUNCTION ENDODEOXYRIBONUCLEASE RUVC"/>
    <property type="match status" value="1"/>
</dbReference>
<dbReference type="Pfam" id="PF02075">
    <property type="entry name" value="RuvC"/>
    <property type="match status" value="1"/>
</dbReference>
<evidence type="ECO:0000256" key="4">
    <source>
        <dbReference type="ARBA" id="ARBA00022723"/>
    </source>
</evidence>
<evidence type="ECO:0000256" key="5">
    <source>
        <dbReference type="ARBA" id="ARBA00022759"/>
    </source>
</evidence>
<evidence type="ECO:0000256" key="9">
    <source>
        <dbReference type="ARBA" id="ARBA00023125"/>
    </source>
</evidence>
<dbReference type="GO" id="GO:0006310">
    <property type="term" value="P:DNA recombination"/>
    <property type="evidence" value="ECO:0007669"/>
    <property type="project" value="UniProtKB-KW"/>
</dbReference>
<gene>
    <name evidence="12" type="ORF">UFOPK2242_00299</name>
    <name evidence="13" type="ORF">UFOPK2996_00099</name>
    <name evidence="14" type="ORF">UFOPK3974_01108</name>
</gene>
<sequence length="200" mass="21048">MFDPEGPIIGIDPGVSRCGYGVVKRHSGGRFEAIAYEVITTSPSDPMPQRLLSIATELDALVKEFKPSGMAVERVLFQNNARTAMSVGQANGLALVAAARHLVPVVEYSPNEVKLAVCGDGAADKAAVQAMVTRLLQLTEIPRPADAADALAIALTHGWSGRVRAQAGETSSEASALDKAVQRAMERDAALNREKGSVIA</sequence>
<dbReference type="HAMAP" id="MF_00034">
    <property type="entry name" value="RuvC"/>
    <property type="match status" value="1"/>
</dbReference>
<evidence type="ECO:0000256" key="7">
    <source>
        <dbReference type="ARBA" id="ARBA00022801"/>
    </source>
</evidence>